<feature type="region of interest" description="Disordered" evidence="1">
    <location>
        <begin position="83"/>
        <end position="121"/>
    </location>
</feature>
<evidence type="ECO:0000256" key="1">
    <source>
        <dbReference type="SAM" id="MobiDB-lite"/>
    </source>
</evidence>
<dbReference type="AlphaFoldDB" id="A0A8S4GA07"/>
<feature type="region of interest" description="Disordered" evidence="1">
    <location>
        <begin position="15"/>
        <end position="40"/>
    </location>
</feature>
<comment type="caution">
    <text evidence="2">The sequence shown here is derived from an EMBL/GenBank/DDBJ whole genome shotgun (WGS) entry which is preliminary data.</text>
</comment>
<reference evidence="2" key="1">
    <citation type="submission" date="2020-11" db="EMBL/GenBank/DDBJ databases">
        <authorList>
            <person name="Whiteford S."/>
        </authorList>
    </citation>
    <scope>NUCLEOTIDE SEQUENCE</scope>
</reference>
<accession>A0A8S4GA07</accession>
<dbReference type="EMBL" id="CAJHNJ030000154">
    <property type="protein sequence ID" value="CAG9136684.1"/>
    <property type="molecule type" value="Genomic_DNA"/>
</dbReference>
<evidence type="ECO:0000313" key="2">
    <source>
        <dbReference type="EMBL" id="CAG9136684.1"/>
    </source>
</evidence>
<keyword evidence="3" id="KW-1185">Reference proteome</keyword>
<dbReference type="Proteomes" id="UP000653454">
    <property type="component" value="Unassembled WGS sequence"/>
</dbReference>
<name>A0A8S4GA07_PLUXY</name>
<evidence type="ECO:0000313" key="3">
    <source>
        <dbReference type="Proteomes" id="UP000653454"/>
    </source>
</evidence>
<feature type="compositionally biased region" description="Acidic residues" evidence="1">
    <location>
        <begin position="24"/>
        <end position="35"/>
    </location>
</feature>
<protein>
    <submittedName>
        <fullName evidence="2">(diamondback moth) hypothetical protein</fullName>
    </submittedName>
</protein>
<feature type="compositionally biased region" description="Basic residues" evidence="1">
    <location>
        <begin position="92"/>
        <end position="105"/>
    </location>
</feature>
<organism evidence="2 3">
    <name type="scientific">Plutella xylostella</name>
    <name type="common">Diamondback moth</name>
    <name type="synonym">Plutella maculipennis</name>
    <dbReference type="NCBI Taxonomy" id="51655"/>
    <lineage>
        <taxon>Eukaryota</taxon>
        <taxon>Metazoa</taxon>
        <taxon>Ecdysozoa</taxon>
        <taxon>Arthropoda</taxon>
        <taxon>Hexapoda</taxon>
        <taxon>Insecta</taxon>
        <taxon>Pterygota</taxon>
        <taxon>Neoptera</taxon>
        <taxon>Endopterygota</taxon>
        <taxon>Lepidoptera</taxon>
        <taxon>Glossata</taxon>
        <taxon>Ditrysia</taxon>
        <taxon>Yponomeutoidea</taxon>
        <taxon>Plutellidae</taxon>
        <taxon>Plutella</taxon>
    </lineage>
</organism>
<proteinExistence type="predicted"/>
<sequence length="121" mass="13363">MGEVSVLPDSSLRISSGVTLTPDELSEYGSGEDEPIDHRLPSPEEQLSVIASKFPPELVAIDTSGKFFDRMCTSRKSLVQLETTGETDTVKRRTRSRKPRGKRRNTISGTDQKELREAIAG</sequence>
<feature type="compositionally biased region" description="Basic and acidic residues" evidence="1">
    <location>
        <begin position="111"/>
        <end position="121"/>
    </location>
</feature>
<gene>
    <name evidence="2" type="ORF">PLXY2_LOCUS14949</name>
</gene>